<dbReference type="InterPro" id="IPR050288">
    <property type="entry name" value="Cellulose_deg_GH3"/>
</dbReference>
<dbReference type="Gene3D" id="2.60.40.10">
    <property type="entry name" value="Immunoglobulins"/>
    <property type="match status" value="1"/>
</dbReference>
<dbReference type="InterPro" id="IPR017853">
    <property type="entry name" value="GH"/>
</dbReference>
<dbReference type="InterPro" id="IPR001764">
    <property type="entry name" value="Glyco_hydro_3_N"/>
</dbReference>
<dbReference type="Proteomes" id="UP001361239">
    <property type="component" value="Unassembled WGS sequence"/>
</dbReference>
<dbReference type="InterPro" id="IPR026891">
    <property type="entry name" value="Fn3-like"/>
</dbReference>
<dbReference type="InterPro" id="IPR036962">
    <property type="entry name" value="Glyco_hydro_3_N_sf"/>
</dbReference>
<comment type="caution">
    <text evidence="4">The sequence shown here is derived from an EMBL/GenBank/DDBJ whole genome shotgun (WGS) entry which is preliminary data.</text>
</comment>
<dbReference type="EMBL" id="JBBHJZ010000006">
    <property type="protein sequence ID" value="MEJ5979259.1"/>
    <property type="molecule type" value="Genomic_DNA"/>
</dbReference>
<dbReference type="PRINTS" id="PR00133">
    <property type="entry name" value="GLHYDRLASE3"/>
</dbReference>
<dbReference type="Pfam" id="PF14310">
    <property type="entry name" value="Fn3-like"/>
    <property type="match status" value="1"/>
</dbReference>
<keyword evidence="5" id="KW-1185">Reference proteome</keyword>
<evidence type="ECO:0000313" key="4">
    <source>
        <dbReference type="EMBL" id="MEJ5979259.1"/>
    </source>
</evidence>
<dbReference type="SMART" id="SM01217">
    <property type="entry name" value="Fn3_like"/>
    <property type="match status" value="1"/>
</dbReference>
<dbReference type="PANTHER" id="PTHR42715:SF10">
    <property type="entry name" value="BETA-GLUCOSIDASE"/>
    <property type="match status" value="1"/>
</dbReference>
<comment type="similarity">
    <text evidence="1">Belongs to the glycosyl hydrolase 3 family.</text>
</comment>
<sequence>MTRSLVAEQRAARDADKGEAVARRRAKLLVAALSHEQKLQQLTGNRPEIVPELPHCFGARHVRGIPELGLPTLRITNGPVGVGQNDCVSPSVIDAKTAGIFGAAMAVAYTHPTSAKATALPSAIGVAASFDPALANLYGGVIANEMNALALHVFEAPGLNLARLPILGRNFEYFGEDPYLAGIMGTTETRAIQEKGLIVMPKHFVANEQETNRQTIGTTVDRQTLRELYFLPFEMVVKDARPGSMMCAYNYVNGASSCESREILTDVLRGDWGFTGYVQPDFFAMKSTVATMKAGVDNEMPQPIQWSPARLEAALAKGDLTTTDFDQALERRYTQMFRAGIFDRPLTQTPLDVRGHGATARDIGARSAVLLQNNGALPLRRDLGSIVVIGKASQVYAQQAVAGGALAGKPMGSGGGSSDVAPHYSVTPIEGIRNALAGHRGGNAAIKLILVDDANRTATIDGVTTDFAAVLAEAARAEAVVMMAGTISEEGADRATFTRPDGKALAGAAAEGHGLDWYADRSDVIAVLDLAKNPRAALAHNSQTLAMIKAVLAARSTSGTDLARKAVLVLKDNASLAMDAALVGPQGPAILEVWFPGQEDGNIVADLLFGAKDPAGKLPVTFPYAGKGFLDVIKPSQFPGTADADGKGSTVEYSEKLAIGYRWYDANVSGACTPVEGRNPCVAFPFGHGLSYTSFAVGKRALSFDRSQKVWRVSARVTNTGKRKGGEVLQAYLSLPASASVIGAPQPPKRLVGFQRVELAPGSSKTVTITIDPEASNHPLGVWSEADGKWVAPTGEYTVWLGTSSSPADLAAAGRFTR</sequence>
<dbReference type="SUPFAM" id="SSF52279">
    <property type="entry name" value="Beta-D-glucan exohydrolase, C-terminal domain"/>
    <property type="match status" value="1"/>
</dbReference>
<feature type="domain" description="Fibronectin type III-like" evidence="3">
    <location>
        <begin position="727"/>
        <end position="805"/>
    </location>
</feature>
<proteinExistence type="inferred from homology"/>
<evidence type="ECO:0000313" key="5">
    <source>
        <dbReference type="Proteomes" id="UP001361239"/>
    </source>
</evidence>
<evidence type="ECO:0000256" key="2">
    <source>
        <dbReference type="ARBA" id="ARBA00022801"/>
    </source>
</evidence>
<protein>
    <submittedName>
        <fullName evidence="4">Glycoside hydrolase family 3 C-terminal domain-containing protein</fullName>
    </submittedName>
</protein>
<dbReference type="SUPFAM" id="SSF51445">
    <property type="entry name" value="(Trans)glycosidases"/>
    <property type="match status" value="1"/>
</dbReference>
<gene>
    <name evidence="4" type="ORF">WG901_21580</name>
</gene>
<dbReference type="Gene3D" id="3.40.50.1700">
    <property type="entry name" value="Glycoside hydrolase family 3 C-terminal domain"/>
    <property type="match status" value="1"/>
</dbReference>
<name>A0ABU8S1N4_9SPHN</name>
<dbReference type="GO" id="GO:0016787">
    <property type="term" value="F:hydrolase activity"/>
    <property type="evidence" value="ECO:0007669"/>
    <property type="project" value="UniProtKB-KW"/>
</dbReference>
<dbReference type="RefSeq" id="WP_339589197.1">
    <property type="nucleotide sequence ID" value="NZ_JBBHJZ010000006.1"/>
</dbReference>
<dbReference type="PANTHER" id="PTHR42715">
    <property type="entry name" value="BETA-GLUCOSIDASE"/>
    <property type="match status" value="1"/>
</dbReference>
<keyword evidence="2 4" id="KW-0378">Hydrolase</keyword>
<dbReference type="Gene3D" id="3.20.20.300">
    <property type="entry name" value="Glycoside hydrolase, family 3, N-terminal domain"/>
    <property type="match status" value="1"/>
</dbReference>
<evidence type="ECO:0000259" key="3">
    <source>
        <dbReference type="SMART" id="SM01217"/>
    </source>
</evidence>
<evidence type="ECO:0000256" key="1">
    <source>
        <dbReference type="ARBA" id="ARBA00005336"/>
    </source>
</evidence>
<dbReference type="InterPro" id="IPR013783">
    <property type="entry name" value="Ig-like_fold"/>
</dbReference>
<dbReference type="InterPro" id="IPR002772">
    <property type="entry name" value="Glyco_hydro_3_C"/>
</dbReference>
<reference evidence="4 5" key="1">
    <citation type="submission" date="2024-03" db="EMBL/GenBank/DDBJ databases">
        <authorList>
            <person name="Jo J.-H."/>
        </authorList>
    </citation>
    <scope>NUCLEOTIDE SEQUENCE [LARGE SCALE GENOMIC DNA]</scope>
    <source>
        <strain evidence="4 5">PS1R-30</strain>
    </source>
</reference>
<organism evidence="4 5">
    <name type="scientific">Novosphingobium anseongense</name>
    <dbReference type="NCBI Taxonomy" id="3133436"/>
    <lineage>
        <taxon>Bacteria</taxon>
        <taxon>Pseudomonadati</taxon>
        <taxon>Pseudomonadota</taxon>
        <taxon>Alphaproteobacteria</taxon>
        <taxon>Sphingomonadales</taxon>
        <taxon>Sphingomonadaceae</taxon>
        <taxon>Novosphingobium</taxon>
    </lineage>
</organism>
<dbReference type="Pfam" id="PF00933">
    <property type="entry name" value="Glyco_hydro_3"/>
    <property type="match status" value="1"/>
</dbReference>
<dbReference type="Pfam" id="PF01915">
    <property type="entry name" value="Glyco_hydro_3_C"/>
    <property type="match status" value="1"/>
</dbReference>
<dbReference type="InterPro" id="IPR036881">
    <property type="entry name" value="Glyco_hydro_3_C_sf"/>
</dbReference>
<accession>A0ABU8S1N4</accession>